<feature type="region of interest" description="Disordered" evidence="1">
    <location>
        <begin position="335"/>
        <end position="369"/>
    </location>
</feature>
<dbReference type="AlphaFoldDB" id="A0A8J2JVN3"/>
<sequence length="369" mass="40086">MASRQSGIRPPNVIPSKIPPPSLAGATPTALPRPSGLPTMKPNTNSFVPHESPVHNRQPGTPQSGCSSYKDFLNFSNLIFHPVFRKLLDLMMPVVAQNMDSWDSELRRYSDAGIAGSRRDSEVLTEDTDSFIIGDVVWVGGAKRGKIAYIGETQFSKGEWAGVALDAPVGKHDGMVQGIRYFQCDPMHGTFARLHRLTRKPLPPYDSEECFVHGNTPPRCLADLRRSPSPFRSKSPSPGPLTPTRLGSPGPAIKIGDRVIVQSSSGTKRGLLRFIGSTMFAPGEWAGIELDQPIGKNDGSVGSHRYFTCPDKYGLFAPIFKVSSSPANRLTTSLRKHGSRESMLSNLSSAASSSAPRAFREGSYDSDTF</sequence>
<organism evidence="3 4">
    <name type="scientific">Allacma fusca</name>
    <dbReference type="NCBI Taxonomy" id="39272"/>
    <lineage>
        <taxon>Eukaryota</taxon>
        <taxon>Metazoa</taxon>
        <taxon>Ecdysozoa</taxon>
        <taxon>Arthropoda</taxon>
        <taxon>Hexapoda</taxon>
        <taxon>Collembola</taxon>
        <taxon>Symphypleona</taxon>
        <taxon>Sminthuridae</taxon>
        <taxon>Allacma</taxon>
    </lineage>
</organism>
<accession>A0A8J2JVN3</accession>
<feature type="domain" description="CAP-Gly" evidence="2">
    <location>
        <begin position="276"/>
        <end position="318"/>
    </location>
</feature>
<dbReference type="InterPro" id="IPR000938">
    <property type="entry name" value="CAP-Gly_domain"/>
</dbReference>
<evidence type="ECO:0000259" key="2">
    <source>
        <dbReference type="PROSITE" id="PS50245"/>
    </source>
</evidence>
<gene>
    <name evidence="3" type="ORF">AFUS01_LOCUS14333</name>
</gene>
<dbReference type="EMBL" id="CAJVCH010120995">
    <property type="protein sequence ID" value="CAG7725376.1"/>
    <property type="molecule type" value="Genomic_DNA"/>
</dbReference>
<dbReference type="PANTHER" id="PTHR18916">
    <property type="entry name" value="DYNACTIN 1-RELATED MICROTUBULE-BINDING"/>
    <property type="match status" value="1"/>
</dbReference>
<name>A0A8J2JVN3_9HEXA</name>
<feature type="domain" description="CAP-Gly" evidence="2">
    <location>
        <begin position="151"/>
        <end position="193"/>
    </location>
</feature>
<evidence type="ECO:0000256" key="1">
    <source>
        <dbReference type="SAM" id="MobiDB-lite"/>
    </source>
</evidence>
<dbReference type="OrthoDB" id="5412539at2759"/>
<dbReference type="PANTHER" id="PTHR18916:SF82">
    <property type="entry name" value="CAP-GLY DOMAIN-CONTAINING PROTEIN"/>
    <property type="match status" value="1"/>
</dbReference>
<keyword evidence="4" id="KW-1185">Reference proteome</keyword>
<reference evidence="3" key="1">
    <citation type="submission" date="2021-06" db="EMBL/GenBank/DDBJ databases">
        <authorList>
            <person name="Hodson N. C."/>
            <person name="Mongue J. A."/>
            <person name="Jaron S. K."/>
        </authorList>
    </citation>
    <scope>NUCLEOTIDE SEQUENCE</scope>
</reference>
<dbReference type="Proteomes" id="UP000708208">
    <property type="component" value="Unassembled WGS sequence"/>
</dbReference>
<dbReference type="Pfam" id="PF01302">
    <property type="entry name" value="CAP_GLY"/>
    <property type="match status" value="2"/>
</dbReference>
<feature type="compositionally biased region" description="Low complexity" evidence="1">
    <location>
        <begin position="342"/>
        <end position="355"/>
    </location>
</feature>
<feature type="region of interest" description="Disordered" evidence="1">
    <location>
        <begin position="222"/>
        <end position="253"/>
    </location>
</feature>
<comment type="caution">
    <text evidence="3">The sequence shown here is derived from an EMBL/GenBank/DDBJ whole genome shotgun (WGS) entry which is preliminary data.</text>
</comment>
<protein>
    <recommendedName>
        <fullName evidence="2">CAP-Gly domain-containing protein</fullName>
    </recommendedName>
</protein>
<feature type="region of interest" description="Disordered" evidence="1">
    <location>
        <begin position="1"/>
        <end position="65"/>
    </location>
</feature>
<feature type="compositionally biased region" description="Low complexity" evidence="1">
    <location>
        <begin position="227"/>
        <end position="236"/>
    </location>
</feature>
<evidence type="ECO:0000313" key="3">
    <source>
        <dbReference type="EMBL" id="CAG7725376.1"/>
    </source>
</evidence>
<dbReference type="SMART" id="SM01052">
    <property type="entry name" value="CAP_GLY"/>
    <property type="match status" value="2"/>
</dbReference>
<proteinExistence type="predicted"/>
<evidence type="ECO:0000313" key="4">
    <source>
        <dbReference type="Proteomes" id="UP000708208"/>
    </source>
</evidence>
<dbReference type="PROSITE" id="PS50245">
    <property type="entry name" value="CAP_GLY_2"/>
    <property type="match status" value="2"/>
</dbReference>